<dbReference type="GO" id="GO:0045335">
    <property type="term" value="C:phagocytic vesicle"/>
    <property type="evidence" value="ECO:0000318"/>
    <property type="project" value="GO_Central"/>
</dbReference>
<dbReference type="KEGG" id="bfo:118415673"/>
<keyword evidence="3" id="KW-0547">Nucleotide-binding</keyword>
<accession>A0A9J7MQT9</accession>
<dbReference type="GeneID" id="118415673"/>
<dbReference type="PROSITE" id="PS50089">
    <property type="entry name" value="ZF_RING_2"/>
    <property type="match status" value="1"/>
</dbReference>
<dbReference type="InterPro" id="IPR001806">
    <property type="entry name" value="Small_GTPase"/>
</dbReference>
<dbReference type="GO" id="GO:0008270">
    <property type="term" value="F:zinc ion binding"/>
    <property type="evidence" value="ECO:0007669"/>
    <property type="project" value="UniProtKB-KW"/>
</dbReference>
<reference evidence="9" key="1">
    <citation type="journal article" date="2020" name="Nat. Ecol. Evol.">
        <title>Deeply conserved synteny resolves early events in vertebrate evolution.</title>
        <authorList>
            <person name="Simakov O."/>
            <person name="Marletaz F."/>
            <person name="Yue J.X."/>
            <person name="O'Connell B."/>
            <person name="Jenkins J."/>
            <person name="Brandt A."/>
            <person name="Calef R."/>
            <person name="Tung C.H."/>
            <person name="Huang T.K."/>
            <person name="Schmutz J."/>
            <person name="Satoh N."/>
            <person name="Yu J.K."/>
            <person name="Putnam N.H."/>
            <person name="Green R.E."/>
            <person name="Rokhsar D.S."/>
        </authorList>
    </citation>
    <scope>NUCLEOTIDE SEQUENCE [LARGE SCALE GENOMIC DNA]</scope>
    <source>
        <strain evidence="9">S238N-H82</strain>
    </source>
</reference>
<evidence type="ECO:0000313" key="10">
    <source>
        <dbReference type="RefSeq" id="XP_035676296.1"/>
    </source>
</evidence>
<dbReference type="Pfam" id="PF00071">
    <property type="entry name" value="Ras"/>
    <property type="match status" value="1"/>
</dbReference>
<evidence type="ECO:0000313" key="9">
    <source>
        <dbReference type="Proteomes" id="UP000001554"/>
    </source>
</evidence>
<dbReference type="InterPro" id="IPR001841">
    <property type="entry name" value="Znf_RING"/>
</dbReference>
<dbReference type="SMART" id="SM00184">
    <property type="entry name" value="RING"/>
    <property type="match status" value="1"/>
</dbReference>
<dbReference type="InterPro" id="IPR025662">
    <property type="entry name" value="Sigma_54_int_dom_ATP-bd_1"/>
</dbReference>
<dbReference type="InterPro" id="IPR017907">
    <property type="entry name" value="Znf_RING_CS"/>
</dbReference>
<dbReference type="PANTHER" id="PTHR47981">
    <property type="entry name" value="RAB FAMILY"/>
    <property type="match status" value="1"/>
</dbReference>
<evidence type="ECO:0000256" key="5">
    <source>
        <dbReference type="ARBA" id="ARBA00022833"/>
    </source>
</evidence>
<dbReference type="PROSITE" id="PS00675">
    <property type="entry name" value="SIGMA54_INTERACT_1"/>
    <property type="match status" value="1"/>
</dbReference>
<evidence type="ECO:0000256" key="3">
    <source>
        <dbReference type="ARBA" id="ARBA00022741"/>
    </source>
</evidence>
<dbReference type="NCBIfam" id="TIGR00231">
    <property type="entry name" value="small_GTP"/>
    <property type="match status" value="1"/>
</dbReference>
<dbReference type="CDD" id="cd16449">
    <property type="entry name" value="RING-HC"/>
    <property type="match status" value="1"/>
</dbReference>
<dbReference type="GO" id="GO:0090385">
    <property type="term" value="P:phagosome-lysosome fusion"/>
    <property type="evidence" value="ECO:0000318"/>
    <property type="project" value="GO_Central"/>
</dbReference>
<evidence type="ECO:0000256" key="6">
    <source>
        <dbReference type="ARBA" id="ARBA00023134"/>
    </source>
</evidence>
<evidence type="ECO:0000256" key="7">
    <source>
        <dbReference type="PROSITE-ProRule" id="PRU00175"/>
    </source>
</evidence>
<dbReference type="GO" id="GO:0005525">
    <property type="term" value="F:GTP binding"/>
    <property type="evidence" value="ECO:0007669"/>
    <property type="project" value="UniProtKB-KW"/>
</dbReference>
<dbReference type="FunFam" id="3.40.50.300:FF:001447">
    <property type="entry name" value="Ras-related protein Rab-1B"/>
    <property type="match status" value="1"/>
</dbReference>
<dbReference type="GO" id="GO:0003924">
    <property type="term" value="F:GTPase activity"/>
    <property type="evidence" value="ECO:0007669"/>
    <property type="project" value="InterPro"/>
</dbReference>
<dbReference type="PROSITE" id="PS00518">
    <property type="entry name" value="ZF_RING_1"/>
    <property type="match status" value="1"/>
</dbReference>
<dbReference type="Gene3D" id="3.30.40.10">
    <property type="entry name" value="Zinc/RING finger domain, C3HC4 (zinc finger)"/>
    <property type="match status" value="1"/>
</dbReference>
<dbReference type="InterPro" id="IPR013083">
    <property type="entry name" value="Znf_RING/FYVE/PHD"/>
</dbReference>
<dbReference type="SUPFAM" id="SSF52540">
    <property type="entry name" value="P-loop containing nucleoside triphosphate hydrolases"/>
    <property type="match status" value="1"/>
</dbReference>
<protein>
    <submittedName>
        <fullName evidence="10">Uncharacterized protein LOC118415673 isoform X1</fullName>
    </submittedName>
</protein>
<keyword evidence="9" id="KW-1185">Reference proteome</keyword>
<keyword evidence="2" id="KW-0479">Metal-binding</keyword>
<dbReference type="PROSITE" id="PS51419">
    <property type="entry name" value="RAB"/>
    <property type="match status" value="1"/>
</dbReference>
<dbReference type="InterPro" id="IPR005225">
    <property type="entry name" value="Small_GTP-bd"/>
</dbReference>
<dbReference type="PRINTS" id="PR00449">
    <property type="entry name" value="RASTRNSFRMNG"/>
</dbReference>
<dbReference type="Proteomes" id="UP000001554">
    <property type="component" value="Chromosome 5"/>
</dbReference>
<keyword evidence="4 7" id="KW-0863">Zinc-finger</keyword>
<keyword evidence="6" id="KW-0342">GTP-binding</keyword>
<dbReference type="SUPFAM" id="SSF57850">
    <property type="entry name" value="RING/U-box"/>
    <property type="match status" value="1"/>
</dbReference>
<dbReference type="InterPro" id="IPR027417">
    <property type="entry name" value="P-loop_NTPase"/>
</dbReference>
<evidence type="ECO:0000259" key="8">
    <source>
        <dbReference type="PROSITE" id="PS50089"/>
    </source>
</evidence>
<evidence type="ECO:0000256" key="1">
    <source>
        <dbReference type="ARBA" id="ARBA00006270"/>
    </source>
</evidence>
<reference evidence="10" key="2">
    <citation type="submission" date="2025-08" db="UniProtKB">
        <authorList>
            <consortium name="RefSeq"/>
        </authorList>
    </citation>
    <scope>IDENTIFICATION</scope>
    <source>
        <strain evidence="10">S238N-H82</strain>
        <tissue evidence="10">Testes</tissue>
    </source>
</reference>
<keyword evidence="5" id="KW-0862">Zinc</keyword>
<dbReference type="AlphaFoldDB" id="A0A9J7MQT9"/>
<dbReference type="SMART" id="SM00175">
    <property type="entry name" value="RAB"/>
    <property type="match status" value="1"/>
</dbReference>
<evidence type="ECO:0000256" key="4">
    <source>
        <dbReference type="ARBA" id="ARBA00022771"/>
    </source>
</evidence>
<dbReference type="GO" id="GO:0008333">
    <property type="term" value="P:endosome to lysosome transport"/>
    <property type="evidence" value="ECO:0000318"/>
    <property type="project" value="GO_Central"/>
</dbReference>
<dbReference type="CDD" id="cd00154">
    <property type="entry name" value="Rab"/>
    <property type="match status" value="1"/>
</dbReference>
<dbReference type="PANTHER" id="PTHR47981:SF20">
    <property type="entry name" value="RAS-RELATED PROTEIN RAB-7A"/>
    <property type="match status" value="1"/>
</dbReference>
<evidence type="ECO:0000256" key="2">
    <source>
        <dbReference type="ARBA" id="ARBA00022723"/>
    </source>
</evidence>
<comment type="similarity">
    <text evidence="1">Belongs to the small GTPase superfamily. Rab family.</text>
</comment>
<name>A0A9J7MQT9_BRAFL</name>
<dbReference type="Gene3D" id="3.40.50.300">
    <property type="entry name" value="P-loop containing nucleotide triphosphate hydrolases"/>
    <property type="match status" value="1"/>
</dbReference>
<feature type="domain" description="RING-type" evidence="8">
    <location>
        <begin position="26"/>
        <end position="66"/>
    </location>
</feature>
<dbReference type="GO" id="GO:0005764">
    <property type="term" value="C:lysosome"/>
    <property type="evidence" value="ECO:0000318"/>
    <property type="project" value="GO_Central"/>
</dbReference>
<organism evidence="9 10">
    <name type="scientific">Branchiostoma floridae</name>
    <name type="common">Florida lancelet</name>
    <name type="synonym">Amphioxus</name>
    <dbReference type="NCBI Taxonomy" id="7739"/>
    <lineage>
        <taxon>Eukaryota</taxon>
        <taxon>Metazoa</taxon>
        <taxon>Chordata</taxon>
        <taxon>Cephalochordata</taxon>
        <taxon>Leptocardii</taxon>
        <taxon>Amphioxiformes</taxon>
        <taxon>Branchiostomatidae</taxon>
        <taxon>Branchiostoma</taxon>
    </lineage>
</organism>
<dbReference type="Pfam" id="PF00097">
    <property type="entry name" value="zf-C3HC4"/>
    <property type="match status" value="1"/>
</dbReference>
<dbReference type="SMART" id="SM00173">
    <property type="entry name" value="RAS"/>
    <property type="match status" value="1"/>
</dbReference>
<dbReference type="RefSeq" id="XP_035676296.1">
    <property type="nucleotide sequence ID" value="XM_035820403.1"/>
</dbReference>
<gene>
    <name evidence="10" type="primary">LOC118415673</name>
</gene>
<sequence length="453" mass="51055">MTDTCADTESSTRAQSDIVFEIMDTCGICREKLCIYKTLSCQHRFCVTCLEKCVRKGKDNFACPLCFQTTTLPDGGVEGLPSYFFIHLERESCRKDQKNRFSSSKLRWDESYFSCDHLSGNDVRGSRTEDNSAVERRRSELHQMLTDLSGSHGSRRERGLLCAPCQKLVDGFNMGKQAIVGSVKEQAVKVRKTIQSTKDSKQMPEDIKIILLGDSGSGKTYLLNKYADRSDDDPGPTLGIDFKTKDLTVDDKEVKLQFWDTSGDARFRSMISRYFSQADAVVLVYDTSHPESVNSLKAWREIFFKHQSQALAVFIHIKNAQSKEDLSFLSKTITRLKMGAHESSRTVRLFVDKIVGAAERAGQRVKIFVKKGVTRRDEGDGDEKASDGDVENRADVTFMVIGNRRSTDDSEVQGSDVGAWCRDNNIRYHMISSQHATELDMAFRGLVRDVLAK</sequence>
<dbReference type="SMART" id="SM00174">
    <property type="entry name" value="RHO"/>
    <property type="match status" value="1"/>
</dbReference>
<dbReference type="GO" id="GO:0005770">
    <property type="term" value="C:late endosome"/>
    <property type="evidence" value="ECO:0000318"/>
    <property type="project" value="GO_Central"/>
</dbReference>
<dbReference type="InterPro" id="IPR018957">
    <property type="entry name" value="Znf_C3HC4_RING-type"/>
</dbReference>
<dbReference type="OrthoDB" id="9992494at2759"/>
<proteinExistence type="inferred from homology"/>